<keyword evidence="3 4" id="KW-0546">Nucleotide metabolism</keyword>
<dbReference type="GO" id="GO:0009117">
    <property type="term" value="P:nucleotide metabolic process"/>
    <property type="evidence" value="ECO:0007669"/>
    <property type="project" value="UniProtKB-KW"/>
</dbReference>
<accession>A0A4Z0W9L2</accession>
<keyword evidence="6" id="KW-1185">Reference proteome</keyword>
<evidence type="ECO:0000256" key="4">
    <source>
        <dbReference type="HAMAP-Rule" id="MF_00528"/>
    </source>
</evidence>
<comment type="cofactor">
    <cofactor evidence="1 4">
        <name>a divalent metal cation</name>
        <dbReference type="ChEBI" id="CHEBI:60240"/>
    </cofactor>
</comment>
<dbReference type="RefSeq" id="WP_135480873.1">
    <property type="nucleotide sequence ID" value="NZ_SRMF01000001.1"/>
</dbReference>
<protein>
    <recommendedName>
        <fullName evidence="4">dTTP/UTP pyrophosphatase</fullName>
        <shortName evidence="4">dTTPase/UTPase</shortName>
        <ecNumber evidence="4">3.6.1.9</ecNumber>
    </recommendedName>
    <alternativeName>
        <fullName evidence="4">Nucleoside triphosphate pyrophosphatase</fullName>
    </alternativeName>
    <alternativeName>
        <fullName evidence="4">Nucleotide pyrophosphatase</fullName>
        <shortName evidence="4">Nucleotide PPase</shortName>
    </alternativeName>
</protein>
<feature type="site" description="Important for substrate specificity" evidence="4">
    <location>
        <position position="155"/>
    </location>
</feature>
<dbReference type="InterPro" id="IPR029001">
    <property type="entry name" value="ITPase-like_fam"/>
</dbReference>
<dbReference type="GO" id="GO:0036218">
    <property type="term" value="F:dTTP diphosphatase activity"/>
    <property type="evidence" value="ECO:0007669"/>
    <property type="project" value="RHEA"/>
</dbReference>
<evidence type="ECO:0000256" key="2">
    <source>
        <dbReference type="ARBA" id="ARBA00022801"/>
    </source>
</evidence>
<keyword evidence="4" id="KW-0963">Cytoplasm</keyword>
<sequence>MKLILASASPRRQELLHLLTVPFAVVPVDIDETPEADEPAVAYVERLAIEKARAAQQQVGAPPATWVLGSDTTVVADADILGKPTDQADAARMLRRLSGRAHEVMTAVALCGPDGLVQHCRVDTRVWFRTLADQDIAAYWATGEPADKAGAYGIQGLGGRFVERLDGSYHAVMGLPLEQTGELLRRAGFDLWSGAVRVSSDSKTGNRTA</sequence>
<name>A0A4Z0W9L2_9GAMM</name>
<dbReference type="InterPro" id="IPR003697">
    <property type="entry name" value="Maf-like"/>
</dbReference>
<feature type="active site" description="Proton acceptor" evidence="4">
    <location>
        <position position="71"/>
    </location>
</feature>
<dbReference type="HAMAP" id="MF_00528">
    <property type="entry name" value="Maf"/>
    <property type="match status" value="1"/>
</dbReference>
<evidence type="ECO:0000256" key="1">
    <source>
        <dbReference type="ARBA" id="ARBA00001968"/>
    </source>
</evidence>
<evidence type="ECO:0000256" key="3">
    <source>
        <dbReference type="ARBA" id="ARBA00023080"/>
    </source>
</evidence>
<dbReference type="PIRSF" id="PIRSF006305">
    <property type="entry name" value="Maf"/>
    <property type="match status" value="1"/>
</dbReference>
<dbReference type="GO" id="GO:0036221">
    <property type="term" value="F:UTP diphosphatase activity"/>
    <property type="evidence" value="ECO:0007669"/>
    <property type="project" value="RHEA"/>
</dbReference>
<feature type="site" description="Important for substrate specificity" evidence="4">
    <location>
        <position position="72"/>
    </location>
</feature>
<dbReference type="SUPFAM" id="SSF52972">
    <property type="entry name" value="ITPase-like"/>
    <property type="match status" value="1"/>
</dbReference>
<dbReference type="EC" id="3.6.1.9" evidence="4"/>
<dbReference type="NCBIfam" id="TIGR00172">
    <property type="entry name" value="maf"/>
    <property type="match status" value="1"/>
</dbReference>
<organism evidence="5 6">
    <name type="scientific">Natronospirillum operosum</name>
    <dbReference type="NCBI Taxonomy" id="2759953"/>
    <lineage>
        <taxon>Bacteria</taxon>
        <taxon>Pseudomonadati</taxon>
        <taxon>Pseudomonadota</taxon>
        <taxon>Gammaproteobacteria</taxon>
        <taxon>Oceanospirillales</taxon>
        <taxon>Natronospirillaceae</taxon>
        <taxon>Natronospirillum</taxon>
    </lineage>
</organism>
<comment type="caution">
    <text evidence="4">Lacks conserved residue(s) required for the propagation of feature annotation.</text>
</comment>
<comment type="subcellular location">
    <subcellularLocation>
        <location evidence="4">Cytoplasm</location>
    </subcellularLocation>
</comment>
<feature type="site" description="Important for substrate specificity" evidence="4">
    <location>
        <position position="11"/>
    </location>
</feature>
<proteinExistence type="inferred from homology"/>
<dbReference type="EMBL" id="SRMF01000001">
    <property type="protein sequence ID" value="TGG95309.1"/>
    <property type="molecule type" value="Genomic_DNA"/>
</dbReference>
<dbReference type="OrthoDB" id="9807767at2"/>
<dbReference type="Pfam" id="PF02545">
    <property type="entry name" value="Maf"/>
    <property type="match status" value="1"/>
</dbReference>
<comment type="catalytic activity">
    <reaction evidence="4">
        <text>UTP + H2O = UMP + diphosphate + H(+)</text>
        <dbReference type="Rhea" id="RHEA:29395"/>
        <dbReference type="ChEBI" id="CHEBI:15377"/>
        <dbReference type="ChEBI" id="CHEBI:15378"/>
        <dbReference type="ChEBI" id="CHEBI:33019"/>
        <dbReference type="ChEBI" id="CHEBI:46398"/>
        <dbReference type="ChEBI" id="CHEBI:57865"/>
        <dbReference type="EC" id="3.6.1.9"/>
    </reaction>
</comment>
<dbReference type="GO" id="GO:0005737">
    <property type="term" value="C:cytoplasm"/>
    <property type="evidence" value="ECO:0007669"/>
    <property type="project" value="UniProtKB-SubCell"/>
</dbReference>
<dbReference type="PANTHER" id="PTHR43213:SF5">
    <property type="entry name" value="BIFUNCTIONAL DTTP_UTP PYROPHOSPHATASE_METHYLTRANSFERASE PROTEIN-RELATED"/>
    <property type="match status" value="1"/>
</dbReference>
<comment type="catalytic activity">
    <reaction evidence="4">
        <text>dTTP + H2O = dTMP + diphosphate + H(+)</text>
        <dbReference type="Rhea" id="RHEA:28534"/>
        <dbReference type="ChEBI" id="CHEBI:15377"/>
        <dbReference type="ChEBI" id="CHEBI:15378"/>
        <dbReference type="ChEBI" id="CHEBI:33019"/>
        <dbReference type="ChEBI" id="CHEBI:37568"/>
        <dbReference type="ChEBI" id="CHEBI:63528"/>
        <dbReference type="EC" id="3.6.1.9"/>
    </reaction>
</comment>
<dbReference type="Proteomes" id="UP000297475">
    <property type="component" value="Unassembled WGS sequence"/>
</dbReference>
<dbReference type="AlphaFoldDB" id="A0A4Z0W9L2"/>
<gene>
    <name evidence="5" type="ORF">E4656_02485</name>
</gene>
<comment type="function">
    <text evidence="4">Nucleoside triphosphate pyrophosphatase that hydrolyzes dTTP and UTP. May have a dual role in cell division arrest and in preventing the incorporation of modified nucleotides into cellular nucleic acids.</text>
</comment>
<comment type="caution">
    <text evidence="5">The sequence shown here is derived from an EMBL/GenBank/DDBJ whole genome shotgun (WGS) entry which is preliminary data.</text>
</comment>
<evidence type="ECO:0000313" key="5">
    <source>
        <dbReference type="EMBL" id="TGG95309.1"/>
    </source>
</evidence>
<evidence type="ECO:0000313" key="6">
    <source>
        <dbReference type="Proteomes" id="UP000297475"/>
    </source>
</evidence>
<dbReference type="CDD" id="cd00555">
    <property type="entry name" value="Maf"/>
    <property type="match status" value="1"/>
</dbReference>
<dbReference type="Gene3D" id="3.90.950.10">
    <property type="match status" value="1"/>
</dbReference>
<reference evidence="5 6" key="1">
    <citation type="submission" date="2019-04" db="EMBL/GenBank/DDBJ databases">
        <title>Natronospirillum operosus gen. nov., sp. nov., a haloalkaliphilic satellite isolated from decaying biomass of laboratory culture of cyanobacterium Geitlerinema sp. and proposal of Natronospirillaceae fam. nov. and Saccharospirillaceae fam. nov.</title>
        <authorList>
            <person name="Kevbrin V."/>
            <person name="Boltyanskaya Y."/>
            <person name="Koziaeva V."/>
            <person name="Grouzdev D.S."/>
            <person name="Park M."/>
            <person name="Cho J."/>
        </authorList>
    </citation>
    <scope>NUCLEOTIDE SEQUENCE [LARGE SCALE GENOMIC DNA]</scope>
    <source>
        <strain evidence="5 6">G-116</strain>
    </source>
</reference>
<dbReference type="PANTHER" id="PTHR43213">
    <property type="entry name" value="BIFUNCTIONAL DTTP/UTP PYROPHOSPHATASE/METHYLTRANSFERASE PROTEIN-RELATED"/>
    <property type="match status" value="1"/>
</dbReference>
<comment type="similarity">
    <text evidence="4">Belongs to the Maf family. YhdE subfamily.</text>
</comment>
<keyword evidence="2 4" id="KW-0378">Hydrolase</keyword>